<comment type="caution">
    <text evidence="2">The sequence shown here is derived from an EMBL/GenBank/DDBJ whole genome shotgun (WGS) entry which is preliminary data.</text>
</comment>
<reference evidence="2 3" key="1">
    <citation type="submission" date="2014-09" db="EMBL/GenBank/DDBJ databases">
        <title>Draft genome of Bradyrhizobium japonicum Is-34.</title>
        <authorList>
            <person name="Tsurumaru H."/>
            <person name="Yamakawa T."/>
            <person name="Hashimoto S."/>
            <person name="Okizaki K."/>
            <person name="Kanesaki Y."/>
            <person name="Yoshikawa H."/>
            <person name="Yajima S."/>
        </authorList>
    </citation>
    <scope>NUCLEOTIDE SEQUENCE [LARGE SCALE GENOMIC DNA]</scope>
    <source>
        <strain evidence="2 3">Is-34</strain>
    </source>
</reference>
<name>A0A0A3Y2R1_BRAJP</name>
<evidence type="ECO:0000256" key="1">
    <source>
        <dbReference type="SAM" id="MobiDB-lite"/>
    </source>
</evidence>
<sequence>MAMDDDVASDRRRREELGLIKAFLGIRDPSKRQRIIELAEELADHAASESAGLAFASTDASLGDAPRDRPGQTE</sequence>
<organism evidence="2 3">
    <name type="scientific">Bradyrhizobium japonicum</name>
    <dbReference type="NCBI Taxonomy" id="375"/>
    <lineage>
        <taxon>Bacteria</taxon>
        <taxon>Pseudomonadati</taxon>
        <taxon>Pseudomonadota</taxon>
        <taxon>Alphaproteobacteria</taxon>
        <taxon>Hyphomicrobiales</taxon>
        <taxon>Nitrobacteraceae</taxon>
        <taxon>Bradyrhizobium</taxon>
    </lineage>
</organism>
<protein>
    <submittedName>
        <fullName evidence="2">Uncharacterized protein</fullName>
    </submittedName>
</protein>
<dbReference type="Proteomes" id="UP000030377">
    <property type="component" value="Unassembled WGS sequence"/>
</dbReference>
<evidence type="ECO:0000313" key="2">
    <source>
        <dbReference type="EMBL" id="KGT80935.1"/>
    </source>
</evidence>
<dbReference type="STRING" id="375.BKD09_RS08340"/>
<feature type="region of interest" description="Disordered" evidence="1">
    <location>
        <begin position="54"/>
        <end position="74"/>
    </location>
</feature>
<dbReference type="AlphaFoldDB" id="A0A0A3Y2R1"/>
<evidence type="ECO:0000313" key="3">
    <source>
        <dbReference type="Proteomes" id="UP000030377"/>
    </source>
</evidence>
<dbReference type="EMBL" id="JRPN01000003">
    <property type="protein sequence ID" value="KGT80935.1"/>
    <property type="molecule type" value="Genomic_DNA"/>
</dbReference>
<dbReference type="RefSeq" id="WP_028157924.1">
    <property type="nucleotide sequence ID" value="NZ_JRPN01000003.1"/>
</dbReference>
<gene>
    <name evidence="2" type="ORF">MA20_05850</name>
</gene>
<accession>A0A0A3Y2R1</accession>
<feature type="compositionally biased region" description="Basic and acidic residues" evidence="1">
    <location>
        <begin position="65"/>
        <end position="74"/>
    </location>
</feature>
<proteinExistence type="predicted"/>